<dbReference type="Proteomes" id="UP000263517">
    <property type="component" value="Unassembled WGS sequence"/>
</dbReference>
<dbReference type="InterPro" id="IPR003673">
    <property type="entry name" value="CoA-Trfase_fam_III"/>
</dbReference>
<proteinExistence type="predicted"/>
<dbReference type="GO" id="GO:0003824">
    <property type="term" value="F:catalytic activity"/>
    <property type="evidence" value="ECO:0007669"/>
    <property type="project" value="InterPro"/>
</dbReference>
<reference evidence="1 2" key="1">
    <citation type="journal article" date="2018" name="Nat. Biotechnol.">
        <title>A standardized bacterial taxonomy based on genome phylogeny substantially revises the tree of life.</title>
        <authorList>
            <person name="Parks D.H."/>
            <person name="Chuvochina M."/>
            <person name="Waite D.W."/>
            <person name="Rinke C."/>
            <person name="Skarshewski A."/>
            <person name="Chaumeil P.A."/>
            <person name="Hugenholtz P."/>
        </authorList>
    </citation>
    <scope>NUCLEOTIDE SEQUENCE [LARGE SCALE GENOMIC DNA]</scope>
    <source>
        <strain evidence="1">UBA11978</strain>
    </source>
</reference>
<dbReference type="Gene3D" id="3.30.1540.10">
    <property type="entry name" value="formyl-coa transferase, domain 3"/>
    <property type="match status" value="1"/>
</dbReference>
<dbReference type="Pfam" id="PF02515">
    <property type="entry name" value="CoA_transf_3"/>
    <property type="match status" value="1"/>
</dbReference>
<comment type="caution">
    <text evidence="1">The sequence shown here is derived from an EMBL/GenBank/DDBJ whole genome shotgun (WGS) entry which is preliminary data.</text>
</comment>
<organism evidence="1 2">
    <name type="scientific">Alteromonas australica</name>
    <dbReference type="NCBI Taxonomy" id="589873"/>
    <lineage>
        <taxon>Bacteria</taxon>
        <taxon>Pseudomonadati</taxon>
        <taxon>Pseudomonadota</taxon>
        <taxon>Gammaproteobacteria</taxon>
        <taxon>Alteromonadales</taxon>
        <taxon>Alteromonadaceae</taxon>
        <taxon>Alteromonas/Salinimonas group</taxon>
        <taxon>Alteromonas</taxon>
    </lineage>
</organism>
<dbReference type="AlphaFoldDB" id="A0A350P1P7"/>
<dbReference type="SUPFAM" id="SSF89796">
    <property type="entry name" value="CoA-transferase family III (CaiB/BaiF)"/>
    <property type="match status" value="1"/>
</dbReference>
<dbReference type="PANTHER" id="PTHR48228">
    <property type="entry name" value="SUCCINYL-COA--D-CITRAMALATE COA-TRANSFERASE"/>
    <property type="match status" value="1"/>
</dbReference>
<accession>A0A350P1P7</accession>
<gene>
    <name evidence="1" type="ORF">DCW74_05690</name>
</gene>
<evidence type="ECO:0000313" key="1">
    <source>
        <dbReference type="EMBL" id="HAW75214.1"/>
    </source>
</evidence>
<sequence length="405" mass="43914">MHKRDSTSHHCPRNLARVQVISAVTKPLAGLKVLDFSGLLPGPYASMLLADLGAEVVRVEAPERDDLVRVMKPQINGQSAAFCYLNRGKRSITLDLKHADAAATVKQLIQHYDIVIEQFRPGVMARLGLGYATLAEDKPDLIYCSISSYGQTGDYAARAGHDMNFLSLAGAMSYSGRKESGPCPSGIQIGDIAGGSQPAVIAILAAVIQRQNTGQGTHIDISMADQSFALQALVAPSALNDGDEESYETHLLNGGGIYDYYRTSDNRYMAVASLEPQFRQRLLETLGLANLYNLKDSELKPHIERRFSSQSMAYWTEKFSAVDACVEPVLTLTEASQHPSFKSRELIKVGAAGDRQIAPPTQFNFQPNELPSAAPVKGAHTEQVLAAVGFSDNEINDCKINGLFG</sequence>
<dbReference type="InterPro" id="IPR023606">
    <property type="entry name" value="CoA-Trfase_III_dom_1_sf"/>
</dbReference>
<dbReference type="Gene3D" id="3.40.50.10540">
    <property type="entry name" value="Crotonobetainyl-coa:carnitine coa-transferase, domain 1"/>
    <property type="match status" value="1"/>
</dbReference>
<evidence type="ECO:0000313" key="2">
    <source>
        <dbReference type="Proteomes" id="UP000263517"/>
    </source>
</evidence>
<dbReference type="EMBL" id="DNAN01000195">
    <property type="protein sequence ID" value="HAW75214.1"/>
    <property type="molecule type" value="Genomic_DNA"/>
</dbReference>
<dbReference type="InterPro" id="IPR044855">
    <property type="entry name" value="CoA-Trfase_III_dom3_sf"/>
</dbReference>
<protein>
    <submittedName>
        <fullName evidence="1">Carnitine dehydratase</fullName>
    </submittedName>
</protein>
<dbReference type="InterPro" id="IPR050509">
    <property type="entry name" value="CoA-transferase_III"/>
</dbReference>
<name>A0A350P1P7_9ALTE</name>
<dbReference type="PANTHER" id="PTHR48228:SF5">
    <property type="entry name" value="ALPHA-METHYLACYL-COA RACEMASE"/>
    <property type="match status" value="1"/>
</dbReference>